<organism evidence="3 4">
    <name type="scientific">Xylanibacter ruminicola</name>
    <name type="common">Prevotella ruminicola</name>
    <dbReference type="NCBI Taxonomy" id="839"/>
    <lineage>
        <taxon>Bacteria</taxon>
        <taxon>Pseudomonadati</taxon>
        <taxon>Bacteroidota</taxon>
        <taxon>Bacteroidia</taxon>
        <taxon>Bacteroidales</taxon>
        <taxon>Prevotellaceae</taxon>
        <taxon>Xylanibacter</taxon>
    </lineage>
</organism>
<dbReference type="InterPro" id="IPR007844">
    <property type="entry name" value="AsmA"/>
</dbReference>
<reference evidence="3 4" key="1">
    <citation type="submission" date="2016-10" db="EMBL/GenBank/DDBJ databases">
        <authorList>
            <person name="de Groot N.N."/>
        </authorList>
    </citation>
    <scope>NUCLEOTIDE SEQUENCE [LARGE SCALE GENOMIC DNA]</scope>
    <source>
        <strain evidence="3 4">D31d</strain>
    </source>
</reference>
<evidence type="ECO:0000256" key="1">
    <source>
        <dbReference type="SAM" id="MobiDB-lite"/>
    </source>
</evidence>
<dbReference type="RefSeq" id="WP_139209030.1">
    <property type="nucleotide sequence ID" value="NZ_FNRF01000005.1"/>
</dbReference>
<dbReference type="PANTHER" id="PTHR30441">
    <property type="entry name" value="DUF748 DOMAIN-CONTAINING PROTEIN"/>
    <property type="match status" value="1"/>
</dbReference>
<dbReference type="EMBL" id="FNRF01000005">
    <property type="protein sequence ID" value="SEA82233.1"/>
    <property type="molecule type" value="Genomic_DNA"/>
</dbReference>
<feature type="compositionally biased region" description="Basic and acidic residues" evidence="1">
    <location>
        <begin position="576"/>
        <end position="620"/>
    </location>
</feature>
<dbReference type="Pfam" id="PF05170">
    <property type="entry name" value="AsmA"/>
    <property type="match status" value="1"/>
</dbReference>
<gene>
    <name evidence="3" type="ORF">SAMN05216462_2692</name>
</gene>
<dbReference type="InterPro" id="IPR052894">
    <property type="entry name" value="AsmA-related"/>
</dbReference>
<name>A0A1H4EB15_XYLRU</name>
<feature type="domain" description="AsmA" evidence="2">
    <location>
        <begin position="4"/>
        <end position="175"/>
    </location>
</feature>
<dbReference type="Proteomes" id="UP000182257">
    <property type="component" value="Unassembled WGS sequence"/>
</dbReference>
<proteinExistence type="predicted"/>
<dbReference type="OrthoDB" id="680700at2"/>
<accession>A0A1H4EB15</accession>
<dbReference type="GO" id="GO:0090313">
    <property type="term" value="P:regulation of protein targeting to membrane"/>
    <property type="evidence" value="ECO:0007669"/>
    <property type="project" value="TreeGrafter"/>
</dbReference>
<dbReference type="GO" id="GO:0005886">
    <property type="term" value="C:plasma membrane"/>
    <property type="evidence" value="ECO:0007669"/>
    <property type="project" value="TreeGrafter"/>
</dbReference>
<feature type="region of interest" description="Disordered" evidence="1">
    <location>
        <begin position="575"/>
        <end position="627"/>
    </location>
</feature>
<evidence type="ECO:0000313" key="3">
    <source>
        <dbReference type="EMBL" id="SEA82233.1"/>
    </source>
</evidence>
<evidence type="ECO:0000313" key="4">
    <source>
        <dbReference type="Proteomes" id="UP000182257"/>
    </source>
</evidence>
<dbReference type="PANTHER" id="PTHR30441:SF8">
    <property type="entry name" value="DUF748 DOMAIN-CONTAINING PROTEIN"/>
    <property type="match status" value="1"/>
</dbReference>
<evidence type="ECO:0000259" key="2">
    <source>
        <dbReference type="Pfam" id="PF05170"/>
    </source>
</evidence>
<dbReference type="AlphaFoldDB" id="A0A1H4EB15"/>
<protein>
    <recommendedName>
        <fullName evidence="2">AsmA domain-containing protein</fullName>
    </recommendedName>
</protein>
<sequence>MKPLRLAFKLLAAFLLLVVLLVGAGVVLVNTKAFQQRVLRQTTQMLSERLQTQVSIDSVDIRFMAQQLRLYGLHVADQQQRPLLTVRQAGVDVDISELLGNKVSIKDVELSGARALLLKPSKDSVSNFQFIIDAFKKQPKAKRDTTVAPRKRIQFDIHSVRLNDIQVTYNQLSLQLAQALIKGRKGKYQAQAQLQLATDNHKPRKNAGKPKRGFFDVGHLDVTCHFKAAIDASERDTLRFNLSELQARDSITGIDIRNLQAQVRLAGKKLLLNNVQVQQKHTQLHIAHAAMQLPSKRDSIPLSFSTGPIAGTVYLQDISRAFAPVLSKFALPLQLSCTMSGSQDVLSFRQVKVGTADKRLAIAATGDITNLKSKEKLTVLFHVNRMTAKSGIKERIISQFPVKRLMMAQLHNLGNISYVGSFRVIRKEERFWGTLGTAVGSLKFLFWLDERNKYVVGNASTQKLHFGKVMGMKDVGPLAAKADFKIDISKPRTAVMRRKLGGKLPIGAVNATIHDCSYKGVHVRNIDVTVNSNGAEATGDVIQRGNWRDISCSFSFTDTNQMHKLKVNRGRMKFHKMSDEAKQAKRERKEARKAERQAKRDAKKAEKAAKKETKKAEKPNKKSFLFF</sequence>